<dbReference type="OrthoDB" id="5424793at2759"/>
<evidence type="ECO:0000256" key="2">
    <source>
        <dbReference type="ARBA" id="ARBA00023015"/>
    </source>
</evidence>
<feature type="transmembrane region" description="Helical" evidence="7">
    <location>
        <begin position="153"/>
        <end position="170"/>
    </location>
</feature>
<evidence type="ECO:0000259" key="8">
    <source>
        <dbReference type="Pfam" id="PF04082"/>
    </source>
</evidence>
<dbReference type="Proteomes" id="UP000701801">
    <property type="component" value="Unassembled WGS sequence"/>
</dbReference>
<feature type="region of interest" description="Disordered" evidence="6">
    <location>
        <begin position="1"/>
        <end position="30"/>
    </location>
</feature>
<keyword evidence="2" id="KW-0805">Transcription regulation</keyword>
<comment type="subcellular location">
    <subcellularLocation>
        <location evidence="1">Nucleus</location>
    </subcellularLocation>
</comment>
<gene>
    <name evidence="9" type="ORF">HYALB_00006423</name>
</gene>
<dbReference type="GO" id="GO:0000976">
    <property type="term" value="F:transcription cis-regulatory region binding"/>
    <property type="evidence" value="ECO:0007669"/>
    <property type="project" value="TreeGrafter"/>
</dbReference>
<name>A0A9N9LJ51_9HELO</name>
<evidence type="ECO:0000256" key="4">
    <source>
        <dbReference type="ARBA" id="ARBA00023163"/>
    </source>
</evidence>
<protein>
    <recommendedName>
        <fullName evidence="8">Xylanolytic transcriptional activator regulatory domain-containing protein</fullName>
    </recommendedName>
</protein>
<dbReference type="CDD" id="cd12148">
    <property type="entry name" value="fungal_TF_MHR"/>
    <property type="match status" value="1"/>
</dbReference>
<evidence type="ECO:0000313" key="9">
    <source>
        <dbReference type="EMBL" id="CAG8974688.1"/>
    </source>
</evidence>
<keyword evidence="4" id="KW-0804">Transcription</keyword>
<comment type="caution">
    <text evidence="9">The sequence shown here is derived from an EMBL/GenBank/DDBJ whole genome shotgun (WGS) entry which is preliminary data.</text>
</comment>
<dbReference type="AlphaFoldDB" id="A0A9N9LJ51"/>
<dbReference type="PANTHER" id="PTHR31845">
    <property type="entry name" value="FINGER DOMAIN PROTEIN, PUTATIVE-RELATED"/>
    <property type="match status" value="1"/>
</dbReference>
<dbReference type="Pfam" id="PF04082">
    <property type="entry name" value="Fungal_trans"/>
    <property type="match status" value="1"/>
</dbReference>
<keyword evidence="3" id="KW-0238">DNA-binding</keyword>
<dbReference type="PANTHER" id="PTHR31845:SF10">
    <property type="entry name" value="ZN(II)2CYS6 TRANSCRIPTION FACTOR (EUROFUNG)"/>
    <property type="match status" value="1"/>
</dbReference>
<evidence type="ECO:0000256" key="6">
    <source>
        <dbReference type="SAM" id="MobiDB-lite"/>
    </source>
</evidence>
<sequence>MSEKTEKAQTPMFSEEFSLTLPSINPPDTRESLVSLHNSHQAVFDDEDPVEDKHVPEKSNIAPSRPSPIEKRLLSLSDAEELLDLFRSKAAFFPFVDIPEEATIPSLSRTSPFLLLAILTSSSTRNPKLYPQLDHEFRRVLSSKVIMEGKKSLGFLQGLLIYIAWYPIFITPKNNQSFMYLNLAISLVTDLGLDQESLNLKSFTVFDMTGLCEGGKWTRAAKKCYLGCYYLSSSLSLDFQKPNNLQYTNPMNENSTSFPDDYAPTDFCSLVQLNHLLETISGSRTSTPPAADPHMEALNAELNAQVFQNELQEWTLSVPAEIQNLRLSSRFIRISIYSHNLGFLRRSYRTHPKTTTHPLTSHLQPCLTASKIYFEYLLSLPSSSYHSFTVVQWGSMIQAVIILSRLTFVMARVLGWDANTTRTNVPLGMYLECLCFRFVQLSGTKVERIEDAVEPDGMFVFGMMLGSVKRGYEKRVELIEGGGLDASHSTTLSISRGRCPIFDPTLSSLFKQKDTHFPTNLYHSNFSFPDTTLTTTSLTNSTAFSEEGYDMSVFEEGTGGESIGRGRNGERGGGGYYDIVSTNIYTHLLYNA</sequence>
<dbReference type="GO" id="GO:0000981">
    <property type="term" value="F:DNA-binding transcription factor activity, RNA polymerase II-specific"/>
    <property type="evidence" value="ECO:0007669"/>
    <property type="project" value="TreeGrafter"/>
</dbReference>
<dbReference type="GO" id="GO:0006351">
    <property type="term" value="P:DNA-templated transcription"/>
    <property type="evidence" value="ECO:0007669"/>
    <property type="project" value="InterPro"/>
</dbReference>
<dbReference type="InterPro" id="IPR051089">
    <property type="entry name" value="prtT"/>
</dbReference>
<accession>A0A9N9LJ51</accession>
<feature type="domain" description="Xylanolytic transcriptional activator regulatory" evidence="8">
    <location>
        <begin position="106"/>
        <end position="260"/>
    </location>
</feature>
<keyword evidence="5" id="KW-0539">Nucleus</keyword>
<evidence type="ECO:0000313" key="10">
    <source>
        <dbReference type="Proteomes" id="UP000701801"/>
    </source>
</evidence>
<dbReference type="EMBL" id="CAJVRM010000113">
    <property type="protein sequence ID" value="CAG8974688.1"/>
    <property type="molecule type" value="Genomic_DNA"/>
</dbReference>
<evidence type="ECO:0000256" key="7">
    <source>
        <dbReference type="SAM" id="Phobius"/>
    </source>
</evidence>
<dbReference type="GO" id="GO:0008270">
    <property type="term" value="F:zinc ion binding"/>
    <property type="evidence" value="ECO:0007669"/>
    <property type="project" value="InterPro"/>
</dbReference>
<keyword evidence="7" id="KW-0812">Transmembrane</keyword>
<reference evidence="9" key="1">
    <citation type="submission" date="2021-07" db="EMBL/GenBank/DDBJ databases">
        <authorList>
            <person name="Durling M."/>
        </authorList>
    </citation>
    <scope>NUCLEOTIDE SEQUENCE</scope>
</reference>
<keyword evidence="10" id="KW-1185">Reference proteome</keyword>
<evidence type="ECO:0000256" key="3">
    <source>
        <dbReference type="ARBA" id="ARBA00023125"/>
    </source>
</evidence>
<keyword evidence="7" id="KW-1133">Transmembrane helix</keyword>
<proteinExistence type="predicted"/>
<dbReference type="InterPro" id="IPR007219">
    <property type="entry name" value="XnlR_reg_dom"/>
</dbReference>
<evidence type="ECO:0000256" key="1">
    <source>
        <dbReference type="ARBA" id="ARBA00004123"/>
    </source>
</evidence>
<feature type="region of interest" description="Disordered" evidence="6">
    <location>
        <begin position="45"/>
        <end position="65"/>
    </location>
</feature>
<keyword evidence="7" id="KW-0472">Membrane</keyword>
<organism evidence="9 10">
    <name type="scientific">Hymenoscyphus albidus</name>
    <dbReference type="NCBI Taxonomy" id="595503"/>
    <lineage>
        <taxon>Eukaryota</taxon>
        <taxon>Fungi</taxon>
        <taxon>Dikarya</taxon>
        <taxon>Ascomycota</taxon>
        <taxon>Pezizomycotina</taxon>
        <taxon>Leotiomycetes</taxon>
        <taxon>Helotiales</taxon>
        <taxon>Helotiaceae</taxon>
        <taxon>Hymenoscyphus</taxon>
    </lineage>
</organism>
<evidence type="ECO:0000256" key="5">
    <source>
        <dbReference type="ARBA" id="ARBA00023242"/>
    </source>
</evidence>
<dbReference type="GO" id="GO:0005634">
    <property type="term" value="C:nucleus"/>
    <property type="evidence" value="ECO:0007669"/>
    <property type="project" value="UniProtKB-SubCell"/>
</dbReference>